<feature type="transmembrane region" description="Helical" evidence="7">
    <location>
        <begin position="397"/>
        <end position="418"/>
    </location>
</feature>
<dbReference type="PROSITE" id="PS51892">
    <property type="entry name" value="SUBTILASE"/>
    <property type="match status" value="1"/>
</dbReference>
<proteinExistence type="inferred from homology"/>
<keyword evidence="8" id="KW-0732">Signal</keyword>
<dbReference type="InterPro" id="IPR015500">
    <property type="entry name" value="Peptidase_S8_subtilisin-rel"/>
</dbReference>
<dbReference type="InterPro" id="IPR023827">
    <property type="entry name" value="Peptidase_S8_Asp-AS"/>
</dbReference>
<protein>
    <submittedName>
        <fullName evidence="10">S8 family serine peptidase</fullName>
    </submittedName>
</protein>
<keyword evidence="4 5" id="KW-0720">Serine protease</keyword>
<gene>
    <name evidence="10" type="ORF">RM717_25300</name>
</gene>
<sequence>MTAEMARRRKHVRFRVLGALVVVASWSMVFATAAQPAAAADVQPKQWYLDAMQAEEMWKVAKGEGVKVAVIDTGVNPNTPSLKGQVLKGFDATGVAGDENDDYSGHGTNMAELIAGTGAGGGIKGLAPGAKIIPMRISNTEFQHKHSVNARDSEDAIRAAADSDAKIISMSFSSPYSTQRHRAAVEYAESKGKLFFASVGNDGDGSNEVEYPAAYPQVVGVASADEKGAVAEYSQSAGTVDIAAPGQEIPHWCDNSFQSYCNGGEGTSPATAIASASAALVWSANPDWTANQVLNVLFDTAARDWKKGDRSAFLGHGLIRPSMNLLKGKGDPGDPDISPLTKKRTSAAPASPEPSAPAPSAPASPQPARNEGQKGGEGDETVASGETTKASGDGPPLGLILGGIAGAAVLGGVVFAVVRRRGTA</sequence>
<keyword evidence="3 5" id="KW-0378">Hydrolase</keyword>
<feature type="compositionally biased region" description="Pro residues" evidence="6">
    <location>
        <begin position="351"/>
        <end position="365"/>
    </location>
</feature>
<evidence type="ECO:0000256" key="1">
    <source>
        <dbReference type="ARBA" id="ARBA00011073"/>
    </source>
</evidence>
<feature type="active site" description="Charge relay system" evidence="5">
    <location>
        <position position="106"/>
    </location>
</feature>
<feature type="active site" description="Charge relay system" evidence="5">
    <location>
        <position position="72"/>
    </location>
</feature>
<keyword evidence="7" id="KW-0812">Transmembrane</keyword>
<evidence type="ECO:0000256" key="7">
    <source>
        <dbReference type="SAM" id="Phobius"/>
    </source>
</evidence>
<evidence type="ECO:0000256" key="5">
    <source>
        <dbReference type="PROSITE-ProRule" id="PRU01240"/>
    </source>
</evidence>
<comment type="similarity">
    <text evidence="1 5">Belongs to the peptidase S8 family.</text>
</comment>
<reference evidence="11" key="1">
    <citation type="submission" date="2023-07" db="EMBL/GenBank/DDBJ databases">
        <title>30 novel species of actinomycetes from the DSMZ collection.</title>
        <authorList>
            <person name="Nouioui I."/>
        </authorList>
    </citation>
    <scope>NUCLEOTIDE SEQUENCE [LARGE SCALE GENOMIC DNA]</scope>
    <source>
        <strain evidence="11">DSM 40932</strain>
    </source>
</reference>
<evidence type="ECO:0000256" key="4">
    <source>
        <dbReference type="ARBA" id="ARBA00022825"/>
    </source>
</evidence>
<name>A0ABU2W7G6_9ACTN</name>
<keyword evidence="11" id="KW-1185">Reference proteome</keyword>
<evidence type="ECO:0000256" key="2">
    <source>
        <dbReference type="ARBA" id="ARBA00022670"/>
    </source>
</evidence>
<evidence type="ECO:0000313" key="10">
    <source>
        <dbReference type="EMBL" id="MDT0493823.1"/>
    </source>
</evidence>
<keyword evidence="2 5" id="KW-0645">Protease</keyword>
<dbReference type="InterPro" id="IPR051048">
    <property type="entry name" value="Peptidase_S8/S53_subtilisin"/>
</dbReference>
<feature type="chain" id="PRO_5046785736" evidence="8">
    <location>
        <begin position="34"/>
        <end position="424"/>
    </location>
</feature>
<dbReference type="Gene3D" id="3.40.50.200">
    <property type="entry name" value="Peptidase S8/S53 domain"/>
    <property type="match status" value="1"/>
</dbReference>
<dbReference type="PANTHER" id="PTHR43399:SF4">
    <property type="entry name" value="CELL WALL-ASSOCIATED PROTEASE"/>
    <property type="match status" value="1"/>
</dbReference>
<dbReference type="Proteomes" id="UP001180556">
    <property type="component" value="Unassembled WGS sequence"/>
</dbReference>
<keyword evidence="7" id="KW-1133">Transmembrane helix</keyword>
<evidence type="ECO:0000256" key="8">
    <source>
        <dbReference type="SAM" id="SignalP"/>
    </source>
</evidence>
<dbReference type="SUPFAM" id="SSF52743">
    <property type="entry name" value="Subtilisin-like"/>
    <property type="match status" value="1"/>
</dbReference>
<accession>A0ABU2W7G6</accession>
<dbReference type="PANTHER" id="PTHR43399">
    <property type="entry name" value="SUBTILISIN-RELATED"/>
    <property type="match status" value="1"/>
</dbReference>
<feature type="region of interest" description="Disordered" evidence="6">
    <location>
        <begin position="324"/>
        <end position="395"/>
    </location>
</feature>
<organism evidence="10 11">
    <name type="scientific">Streptomyces stephensoniae</name>
    <dbReference type="NCBI Taxonomy" id="3375367"/>
    <lineage>
        <taxon>Bacteria</taxon>
        <taxon>Bacillati</taxon>
        <taxon>Actinomycetota</taxon>
        <taxon>Actinomycetes</taxon>
        <taxon>Kitasatosporales</taxon>
        <taxon>Streptomycetaceae</taxon>
        <taxon>Streptomyces</taxon>
    </lineage>
</organism>
<feature type="active site" description="Charge relay system" evidence="5">
    <location>
        <position position="268"/>
    </location>
</feature>
<evidence type="ECO:0000256" key="3">
    <source>
        <dbReference type="ARBA" id="ARBA00022801"/>
    </source>
</evidence>
<dbReference type="PROSITE" id="PS00136">
    <property type="entry name" value="SUBTILASE_ASP"/>
    <property type="match status" value="1"/>
</dbReference>
<evidence type="ECO:0000313" key="11">
    <source>
        <dbReference type="Proteomes" id="UP001180556"/>
    </source>
</evidence>
<dbReference type="InterPro" id="IPR036852">
    <property type="entry name" value="Peptidase_S8/S53_dom_sf"/>
</dbReference>
<evidence type="ECO:0000259" key="9">
    <source>
        <dbReference type="Pfam" id="PF00082"/>
    </source>
</evidence>
<feature type="domain" description="Peptidase S8/S53" evidence="9">
    <location>
        <begin position="63"/>
        <end position="315"/>
    </location>
</feature>
<dbReference type="InterPro" id="IPR000209">
    <property type="entry name" value="Peptidase_S8/S53_dom"/>
</dbReference>
<keyword evidence="7" id="KW-0472">Membrane</keyword>
<dbReference type="RefSeq" id="WP_311604322.1">
    <property type="nucleotide sequence ID" value="NZ_JAVRFG010000038.1"/>
</dbReference>
<dbReference type="PRINTS" id="PR00723">
    <property type="entry name" value="SUBTILISIN"/>
</dbReference>
<dbReference type="Pfam" id="PF00082">
    <property type="entry name" value="Peptidase_S8"/>
    <property type="match status" value="1"/>
</dbReference>
<evidence type="ECO:0000256" key="6">
    <source>
        <dbReference type="SAM" id="MobiDB-lite"/>
    </source>
</evidence>
<feature type="signal peptide" evidence="8">
    <location>
        <begin position="1"/>
        <end position="33"/>
    </location>
</feature>
<dbReference type="EMBL" id="JAVRFG010000038">
    <property type="protein sequence ID" value="MDT0493823.1"/>
    <property type="molecule type" value="Genomic_DNA"/>
</dbReference>
<comment type="caution">
    <text evidence="10">The sequence shown here is derived from an EMBL/GenBank/DDBJ whole genome shotgun (WGS) entry which is preliminary data.</text>
</comment>